<dbReference type="Pfam" id="PF13083">
    <property type="entry name" value="KH_KhpA-B"/>
    <property type="match status" value="1"/>
</dbReference>
<evidence type="ECO:0000313" key="6">
    <source>
        <dbReference type="Proteomes" id="UP000176191"/>
    </source>
</evidence>
<dbReference type="PANTHER" id="PTHR34654">
    <property type="entry name" value="UPF0109 PROTEIN SCO5592"/>
    <property type="match status" value="1"/>
</dbReference>
<dbReference type="PROSITE" id="PS50890">
    <property type="entry name" value="PUA"/>
    <property type="match status" value="1"/>
</dbReference>
<accession>A0A1F5F2X2</accession>
<dbReference type="InterPro" id="IPR020627">
    <property type="entry name" value="KhpA"/>
</dbReference>
<evidence type="ECO:0000256" key="3">
    <source>
        <dbReference type="HAMAP-Rule" id="MF_00088"/>
    </source>
</evidence>
<keyword evidence="3" id="KW-0133">Cell shape</keyword>
<keyword evidence="1 3" id="KW-0963">Cytoplasm</keyword>
<protein>
    <recommendedName>
        <fullName evidence="3">RNA-binding protein KhpA</fullName>
    </recommendedName>
    <alternativeName>
        <fullName evidence="3">KH-domain protein A</fullName>
    </alternativeName>
</protein>
<dbReference type="GO" id="GO:0008360">
    <property type="term" value="P:regulation of cell shape"/>
    <property type="evidence" value="ECO:0007669"/>
    <property type="project" value="UniProtKB-KW"/>
</dbReference>
<dbReference type="PROSITE" id="PS50084">
    <property type="entry name" value="KH_TYPE_1"/>
    <property type="match status" value="1"/>
</dbReference>
<feature type="region of interest" description="Disordered" evidence="4">
    <location>
        <begin position="75"/>
        <end position="110"/>
    </location>
</feature>
<comment type="subunit">
    <text evidence="3">Forms a complex with KhpB.</text>
</comment>
<dbReference type="Proteomes" id="UP000176191">
    <property type="component" value="Unassembled WGS sequence"/>
</dbReference>
<sequence length="110" mass="11877">MQEVLEFVLKNIVTHPDDVKIDTADEAGTTNYLITVHSDDVGRIIGKEGKVIKAIRTIMRVIAIQKGVHVRVSVLSENSAPTEPTEPTPAPEEAPAPEEVPPTDGLTVEV</sequence>
<dbReference type="GO" id="GO:0005737">
    <property type="term" value="C:cytoplasm"/>
    <property type="evidence" value="ECO:0007669"/>
    <property type="project" value="UniProtKB-SubCell"/>
</dbReference>
<organism evidence="5 6">
    <name type="scientific">Candidatus Collierbacteria bacterium RIFOXYA2_FULL_46_10</name>
    <dbReference type="NCBI Taxonomy" id="1817726"/>
    <lineage>
        <taxon>Bacteria</taxon>
        <taxon>Candidatus Collieribacteriota</taxon>
    </lineage>
</organism>
<dbReference type="EMBL" id="MFAK01000044">
    <property type="protein sequence ID" value="OGD73916.1"/>
    <property type="molecule type" value="Genomic_DNA"/>
</dbReference>
<dbReference type="GO" id="GO:0003723">
    <property type="term" value="F:RNA binding"/>
    <property type="evidence" value="ECO:0007669"/>
    <property type="project" value="UniProtKB-UniRule"/>
</dbReference>
<evidence type="ECO:0000313" key="5">
    <source>
        <dbReference type="EMBL" id="OGD73916.1"/>
    </source>
</evidence>
<evidence type="ECO:0000256" key="1">
    <source>
        <dbReference type="ARBA" id="ARBA00022490"/>
    </source>
</evidence>
<dbReference type="Gene3D" id="3.30.300.20">
    <property type="match status" value="1"/>
</dbReference>
<dbReference type="PANTHER" id="PTHR34654:SF1">
    <property type="entry name" value="RNA-BINDING PROTEIN KHPA"/>
    <property type="match status" value="1"/>
</dbReference>
<evidence type="ECO:0000256" key="2">
    <source>
        <dbReference type="ARBA" id="ARBA00022884"/>
    </source>
</evidence>
<dbReference type="SUPFAM" id="SSF54814">
    <property type="entry name" value="Prokaryotic type KH domain (KH-domain type II)"/>
    <property type="match status" value="1"/>
</dbReference>
<gene>
    <name evidence="3" type="primary">khpA</name>
    <name evidence="5" type="ORF">A2228_01455</name>
</gene>
<evidence type="ECO:0000256" key="4">
    <source>
        <dbReference type="SAM" id="MobiDB-lite"/>
    </source>
</evidence>
<dbReference type="InterPro" id="IPR009019">
    <property type="entry name" value="KH_sf_prok-type"/>
</dbReference>
<dbReference type="AlphaFoldDB" id="A0A1F5F2X2"/>
<keyword evidence="3" id="KW-0961">Cell wall biogenesis/degradation</keyword>
<dbReference type="GO" id="GO:0071555">
    <property type="term" value="P:cell wall organization"/>
    <property type="evidence" value="ECO:0007669"/>
    <property type="project" value="UniProtKB-KW"/>
</dbReference>
<dbReference type="CDD" id="cd22533">
    <property type="entry name" value="KH-II_YlqC-like"/>
    <property type="match status" value="1"/>
</dbReference>
<comment type="caution">
    <text evidence="5">The sequence shown here is derived from an EMBL/GenBank/DDBJ whole genome shotgun (WGS) entry which is preliminary data.</text>
</comment>
<proteinExistence type="inferred from homology"/>
<dbReference type="GO" id="GO:0009252">
    <property type="term" value="P:peptidoglycan biosynthetic process"/>
    <property type="evidence" value="ECO:0007669"/>
    <property type="project" value="UniProtKB-UniRule"/>
</dbReference>
<dbReference type="HAMAP" id="MF_00088">
    <property type="entry name" value="KhpA"/>
    <property type="match status" value="1"/>
</dbReference>
<comment type="subcellular location">
    <subcellularLocation>
        <location evidence="3">Cytoplasm</location>
    </subcellularLocation>
</comment>
<comment type="function">
    <text evidence="3">A probable RNA chaperone. Forms a complex with KhpB which binds to cellular RNA and controls its expression. Plays a role in peptidoglycan (PG) homeostasis and cell length regulation.</text>
</comment>
<keyword evidence="3" id="KW-0143">Chaperone</keyword>
<name>A0A1F5F2X2_9BACT</name>
<reference evidence="5 6" key="1">
    <citation type="journal article" date="2016" name="Nat. Commun.">
        <title>Thousands of microbial genomes shed light on interconnected biogeochemical processes in an aquifer system.</title>
        <authorList>
            <person name="Anantharaman K."/>
            <person name="Brown C.T."/>
            <person name="Hug L.A."/>
            <person name="Sharon I."/>
            <person name="Castelle C.J."/>
            <person name="Probst A.J."/>
            <person name="Thomas B.C."/>
            <person name="Singh A."/>
            <person name="Wilkins M.J."/>
            <person name="Karaoz U."/>
            <person name="Brodie E.L."/>
            <person name="Williams K.H."/>
            <person name="Hubbard S.S."/>
            <person name="Banfield J.F."/>
        </authorList>
    </citation>
    <scope>NUCLEOTIDE SEQUENCE [LARGE SCALE GENOMIC DNA]</scope>
</reference>
<keyword evidence="2 3" id="KW-0694">RNA-binding</keyword>
<dbReference type="InterPro" id="IPR015946">
    <property type="entry name" value="KH_dom-like_a/b"/>
</dbReference>
<comment type="similarity">
    <text evidence="3">Belongs to the KhpA RNA-binding protein family.</text>
</comment>
<feature type="compositionally biased region" description="Pro residues" evidence="4">
    <location>
        <begin position="84"/>
        <end position="100"/>
    </location>
</feature>